<feature type="binding site" evidence="1">
    <location>
        <position position="313"/>
    </location>
    <ligand>
        <name>L-histidine</name>
        <dbReference type="ChEBI" id="CHEBI:57595"/>
    </ligand>
</feature>
<dbReference type="GO" id="GO:0004821">
    <property type="term" value="F:histidine-tRNA ligase activity"/>
    <property type="evidence" value="ECO:0007669"/>
    <property type="project" value="TreeGrafter"/>
</dbReference>
<dbReference type="EMBL" id="PYUC01000026">
    <property type="protein sequence ID" value="PTB16936.1"/>
    <property type="molecule type" value="Genomic_DNA"/>
</dbReference>
<feature type="binding site" evidence="1">
    <location>
        <position position="102"/>
    </location>
    <ligand>
        <name>L-histidine</name>
        <dbReference type="ChEBI" id="CHEBI:57595"/>
    </ligand>
</feature>
<feature type="binding site" evidence="1">
    <location>
        <begin position="63"/>
        <end position="65"/>
    </location>
    <ligand>
        <name>L-histidine</name>
        <dbReference type="ChEBI" id="CHEBI:57595"/>
    </ligand>
</feature>
<dbReference type="NCBIfam" id="NF008951">
    <property type="entry name" value="PRK12295.1-4"/>
    <property type="match status" value="1"/>
</dbReference>
<comment type="caution">
    <text evidence="3">The sequence shown here is derived from an EMBL/GenBank/DDBJ whole genome shotgun (WGS) entry which is preliminary data.</text>
</comment>
<proteinExistence type="predicted"/>
<sequence>MPAQYAAIAPTIRQLFASRGAELVEVATVQPADPFIDVMGEGQRYYFFLTESDIHETLCLRPDFTIPVCLEHLRCGATIPRRYAYFGETFSKRPASRDGLLQAGLVDIGDPDAATADARSIADAYALLEGTLFGHDYATIIGDQAIFKAVLAALEVPGRWQKRLIRAFGAPVRLEAMFAKLAAPMPERYIDEALKTFLARGHSDALTAYIKDIMSLGSVSPTAGRPPEEIATRLTETIELASARVPQATFDVLKIFLSIRVPLQRAPDEVARFAKSAGLTLGVAFDNFVKRAEVIDKQAVPLQEVTWDASFGRPLDHYTGLVFEIQVPGNDRPLASGGRYDRLATLLGAPQPIPAVGFSVLLTEIDQCRERMQ</sequence>
<dbReference type="RefSeq" id="WP_107154272.1">
    <property type="nucleotide sequence ID" value="NZ_PYUC01000026.1"/>
</dbReference>
<protein>
    <submittedName>
        <fullName evidence="3">ATP phosphoribosyltransferase regulatory subunit</fullName>
    </submittedName>
</protein>
<feature type="domain" description="Class II Histidinyl-tRNA synthetase (HisRS)-like catalytic core" evidence="2">
    <location>
        <begin position="4"/>
        <end position="186"/>
    </location>
</feature>
<gene>
    <name evidence="3" type="ORF">C9I57_30600</name>
</gene>
<dbReference type="Gene3D" id="3.30.930.10">
    <property type="entry name" value="Bira Bifunctional Protein, Domain 2"/>
    <property type="match status" value="1"/>
</dbReference>
<keyword evidence="3" id="KW-0808">Transferase</keyword>
<dbReference type="InterPro" id="IPR041715">
    <property type="entry name" value="HisRS-like_core"/>
</dbReference>
<dbReference type="Proteomes" id="UP000240638">
    <property type="component" value="Unassembled WGS sequence"/>
</dbReference>
<dbReference type="Pfam" id="PF13393">
    <property type="entry name" value="tRNA-synt_His"/>
    <property type="match status" value="2"/>
</dbReference>
<name>A0A2T3XK89_9BURK</name>
<dbReference type="InterPro" id="IPR045864">
    <property type="entry name" value="aa-tRNA-synth_II/BPL/LPL"/>
</dbReference>
<evidence type="ECO:0000259" key="2">
    <source>
        <dbReference type="Pfam" id="PF13393"/>
    </source>
</evidence>
<accession>A0A2T3XK89</accession>
<keyword evidence="3" id="KW-0328">Glycosyltransferase</keyword>
<dbReference type="GO" id="GO:0016757">
    <property type="term" value="F:glycosyltransferase activity"/>
    <property type="evidence" value="ECO:0007669"/>
    <property type="project" value="UniProtKB-KW"/>
</dbReference>
<evidence type="ECO:0000313" key="4">
    <source>
        <dbReference type="Proteomes" id="UP000240638"/>
    </source>
</evidence>
<dbReference type="GO" id="GO:0006427">
    <property type="term" value="P:histidyl-tRNA aminoacylation"/>
    <property type="evidence" value="ECO:0007669"/>
    <property type="project" value="TreeGrafter"/>
</dbReference>
<dbReference type="PANTHER" id="PTHR43707">
    <property type="entry name" value="HISTIDYL-TRNA SYNTHETASE"/>
    <property type="match status" value="1"/>
</dbReference>
<organism evidence="3 4">
    <name type="scientific">Trinickia symbiotica</name>
    <dbReference type="NCBI Taxonomy" id="863227"/>
    <lineage>
        <taxon>Bacteria</taxon>
        <taxon>Pseudomonadati</taxon>
        <taxon>Pseudomonadota</taxon>
        <taxon>Betaproteobacteria</taxon>
        <taxon>Burkholderiales</taxon>
        <taxon>Burkholderiaceae</taxon>
        <taxon>Trinickia</taxon>
    </lineage>
</organism>
<dbReference type="InterPro" id="IPR004516">
    <property type="entry name" value="HisRS/HisZ"/>
</dbReference>
<evidence type="ECO:0000256" key="1">
    <source>
        <dbReference type="PIRSR" id="PIRSR001549-1"/>
    </source>
</evidence>
<dbReference type="GO" id="GO:0005737">
    <property type="term" value="C:cytoplasm"/>
    <property type="evidence" value="ECO:0007669"/>
    <property type="project" value="InterPro"/>
</dbReference>
<dbReference type="PANTHER" id="PTHR43707:SF1">
    <property type="entry name" value="HISTIDINE--TRNA LIGASE, MITOCHONDRIAL-RELATED"/>
    <property type="match status" value="1"/>
</dbReference>
<dbReference type="SUPFAM" id="SSF55681">
    <property type="entry name" value="Class II aaRS and biotin synthetases"/>
    <property type="match status" value="1"/>
</dbReference>
<dbReference type="PIRSF" id="PIRSF001549">
    <property type="entry name" value="His-tRNA_synth"/>
    <property type="match status" value="1"/>
</dbReference>
<dbReference type="AlphaFoldDB" id="A0A2T3XK89"/>
<evidence type="ECO:0000313" key="3">
    <source>
        <dbReference type="EMBL" id="PTB16936.1"/>
    </source>
</evidence>
<feature type="domain" description="Class II Histidinyl-tRNA synthetase (HisRS)-like catalytic core" evidence="2">
    <location>
        <begin position="243"/>
        <end position="364"/>
    </location>
</feature>
<reference evidence="3 4" key="1">
    <citation type="submission" date="2018-03" db="EMBL/GenBank/DDBJ databases">
        <title>Whole genome analyses suggest that Burkholderia sensu lato contains two further novel genera in the rhizoxinica-symbiotica group Mycetohabitans gen. nov., and Trinickia gen. nov.: implications for the evolution of diazotrophy and nodulation in the Burkholderiaceae.</title>
        <authorList>
            <person name="Estrada De Los Santos P."/>
            <person name="Palmer M."/>
            <person name="Chavez-Ramirez B."/>
            <person name="Steenkamp E.T."/>
            <person name="Hirsch A.M."/>
            <person name="Manyaka P."/>
            <person name="Maluk M."/>
            <person name="Lafos M."/>
            <person name="Crook M."/>
            <person name="Gross E."/>
            <person name="Simon M.F."/>
            <person name="Bueno Dos Reis Junior F."/>
            <person name="Poole P.S."/>
            <person name="Venter S.N."/>
            <person name="James E.K."/>
        </authorList>
    </citation>
    <scope>NUCLEOTIDE SEQUENCE [LARGE SCALE GENOMIC DNA]</scope>
    <source>
        <strain evidence="3 4">JPY-366</strain>
    </source>
</reference>